<evidence type="ECO:0000313" key="10">
    <source>
        <dbReference type="Proteomes" id="UP000198741"/>
    </source>
</evidence>
<evidence type="ECO:0000313" key="9">
    <source>
        <dbReference type="EMBL" id="SDO85972.1"/>
    </source>
</evidence>
<evidence type="ECO:0000256" key="3">
    <source>
        <dbReference type="ARBA" id="ARBA00022475"/>
    </source>
</evidence>
<dbReference type="PANTHER" id="PTHR30151:SF41">
    <property type="entry name" value="ABC TRANSPORTER PERMEASE PROTEIN"/>
    <property type="match status" value="1"/>
</dbReference>
<proteinExistence type="inferred from homology"/>
<dbReference type="RefSeq" id="WP_197676514.1">
    <property type="nucleotide sequence ID" value="NZ_LT629710.1"/>
</dbReference>
<feature type="transmembrane region" description="Helical" evidence="7">
    <location>
        <begin position="9"/>
        <end position="26"/>
    </location>
</feature>
<keyword evidence="2 7" id="KW-0813">Transport</keyword>
<dbReference type="GO" id="GO:0005886">
    <property type="term" value="C:plasma membrane"/>
    <property type="evidence" value="ECO:0007669"/>
    <property type="project" value="UniProtKB-SubCell"/>
</dbReference>
<evidence type="ECO:0000259" key="8">
    <source>
        <dbReference type="PROSITE" id="PS50928"/>
    </source>
</evidence>
<dbReference type="AlphaFoldDB" id="A0A1H0N017"/>
<dbReference type="InterPro" id="IPR000515">
    <property type="entry name" value="MetI-like"/>
</dbReference>
<comment type="similarity">
    <text evidence="7">Belongs to the binding-protein-dependent transport system permease family.</text>
</comment>
<dbReference type="Gene3D" id="1.10.3720.10">
    <property type="entry name" value="MetI-like"/>
    <property type="match status" value="1"/>
</dbReference>
<evidence type="ECO:0000256" key="6">
    <source>
        <dbReference type="ARBA" id="ARBA00023136"/>
    </source>
</evidence>
<keyword evidence="3" id="KW-1003">Cell membrane</keyword>
<dbReference type="PANTHER" id="PTHR30151">
    <property type="entry name" value="ALKANE SULFONATE ABC TRANSPORTER-RELATED, MEMBRANE SUBUNIT"/>
    <property type="match status" value="1"/>
</dbReference>
<dbReference type="STRING" id="1090615.SAMN04515671_2152"/>
<comment type="subcellular location">
    <subcellularLocation>
        <location evidence="1 7">Cell membrane</location>
        <topology evidence="1 7">Multi-pass membrane protein</topology>
    </subcellularLocation>
</comment>
<reference evidence="9 10" key="1">
    <citation type="submission" date="2016-10" db="EMBL/GenBank/DDBJ databases">
        <authorList>
            <person name="de Groot N.N."/>
        </authorList>
    </citation>
    <scope>NUCLEOTIDE SEQUENCE [LARGE SCALE GENOMIC DNA]</scope>
    <source>
        <strain evidence="10">P4-7,KCTC 19426,CECT 7604</strain>
    </source>
</reference>
<dbReference type="PROSITE" id="PS50928">
    <property type="entry name" value="ABC_TM1"/>
    <property type="match status" value="1"/>
</dbReference>
<sequence length="290" mass="29922">MTSTAVRRTVMALVGLVLIGACWELYKDFAPADGISVFGTRVLPRTGDSSMPHLGSIWSAFGSQEVSLAGSSSVLGSIVSAGLHTLALALGGLVVGAVVGLALALLMDALVVAERALLPWIVLSQTVPLIAIAPLISGWGAGLHFGGFQWQQWMSVAVIAAYLSFFPVSVGMLRGLKSPTAVHTELFRSLSAGRITTLVRLKFPAGVPFLIPALRLGAAASVVGAVVAETSIGVPDGIGRVIIDYSQQATGDPSRLYAAVIGAAVLGLIAAALVGLLDLGLRRYQRGRTA</sequence>
<evidence type="ECO:0000256" key="7">
    <source>
        <dbReference type="RuleBase" id="RU363032"/>
    </source>
</evidence>
<evidence type="ECO:0000256" key="4">
    <source>
        <dbReference type="ARBA" id="ARBA00022692"/>
    </source>
</evidence>
<dbReference type="GO" id="GO:0055085">
    <property type="term" value="P:transmembrane transport"/>
    <property type="evidence" value="ECO:0007669"/>
    <property type="project" value="InterPro"/>
</dbReference>
<evidence type="ECO:0000256" key="1">
    <source>
        <dbReference type="ARBA" id="ARBA00004651"/>
    </source>
</evidence>
<feature type="transmembrane region" description="Helical" evidence="7">
    <location>
        <begin position="81"/>
        <end position="105"/>
    </location>
</feature>
<dbReference type="SUPFAM" id="SSF161098">
    <property type="entry name" value="MetI-like"/>
    <property type="match status" value="1"/>
</dbReference>
<dbReference type="EMBL" id="LT629710">
    <property type="protein sequence ID" value="SDO85972.1"/>
    <property type="molecule type" value="Genomic_DNA"/>
</dbReference>
<accession>A0A1H0N017</accession>
<gene>
    <name evidence="9" type="ORF">SAMN04515671_2152</name>
</gene>
<dbReference type="PROSITE" id="PS51257">
    <property type="entry name" value="PROKAR_LIPOPROTEIN"/>
    <property type="match status" value="1"/>
</dbReference>
<dbReference type="InterPro" id="IPR035906">
    <property type="entry name" value="MetI-like_sf"/>
</dbReference>
<keyword evidence="6 7" id="KW-0472">Membrane</keyword>
<keyword evidence="4 7" id="KW-0812">Transmembrane</keyword>
<feature type="domain" description="ABC transmembrane type-1" evidence="8">
    <location>
        <begin position="82"/>
        <end position="278"/>
    </location>
</feature>
<feature type="transmembrane region" description="Helical" evidence="7">
    <location>
        <begin position="117"/>
        <end position="141"/>
    </location>
</feature>
<feature type="transmembrane region" description="Helical" evidence="7">
    <location>
        <begin position="209"/>
        <end position="228"/>
    </location>
</feature>
<protein>
    <submittedName>
        <fullName evidence="9">NitT/TauT family transport system permease protein</fullName>
    </submittedName>
</protein>
<feature type="transmembrane region" description="Helical" evidence="7">
    <location>
        <begin position="256"/>
        <end position="281"/>
    </location>
</feature>
<evidence type="ECO:0000256" key="2">
    <source>
        <dbReference type="ARBA" id="ARBA00022448"/>
    </source>
</evidence>
<evidence type="ECO:0000256" key="5">
    <source>
        <dbReference type="ARBA" id="ARBA00022989"/>
    </source>
</evidence>
<dbReference type="Pfam" id="PF00528">
    <property type="entry name" value="BPD_transp_1"/>
    <property type="match status" value="1"/>
</dbReference>
<keyword evidence="10" id="KW-1185">Reference proteome</keyword>
<name>A0A1H0N017_9ACTN</name>
<keyword evidence="5 7" id="KW-1133">Transmembrane helix</keyword>
<dbReference type="Proteomes" id="UP000198741">
    <property type="component" value="Chromosome I"/>
</dbReference>
<feature type="transmembrane region" description="Helical" evidence="7">
    <location>
        <begin position="153"/>
        <end position="173"/>
    </location>
</feature>
<organism evidence="9 10">
    <name type="scientific">Nakamurella panacisegetis</name>
    <dbReference type="NCBI Taxonomy" id="1090615"/>
    <lineage>
        <taxon>Bacteria</taxon>
        <taxon>Bacillati</taxon>
        <taxon>Actinomycetota</taxon>
        <taxon>Actinomycetes</taxon>
        <taxon>Nakamurellales</taxon>
        <taxon>Nakamurellaceae</taxon>
        <taxon>Nakamurella</taxon>
    </lineage>
</organism>